<dbReference type="GO" id="GO:0009451">
    <property type="term" value="P:RNA modification"/>
    <property type="evidence" value="ECO:0007669"/>
    <property type="project" value="InterPro"/>
</dbReference>
<dbReference type="AlphaFoldDB" id="A0A8T2QKN8"/>
<dbReference type="Pfam" id="PF13041">
    <property type="entry name" value="PPR_2"/>
    <property type="match status" value="3"/>
</dbReference>
<evidence type="ECO:0000313" key="4">
    <source>
        <dbReference type="Proteomes" id="UP000825935"/>
    </source>
</evidence>
<comment type="caution">
    <text evidence="3">The sequence shown here is derived from an EMBL/GenBank/DDBJ whole genome shotgun (WGS) entry which is preliminary data.</text>
</comment>
<feature type="repeat" description="PPR" evidence="2">
    <location>
        <begin position="317"/>
        <end position="351"/>
    </location>
</feature>
<protein>
    <recommendedName>
        <fullName evidence="5">Pentatricopeptide repeat-containing protein</fullName>
    </recommendedName>
</protein>
<gene>
    <name evidence="3" type="ORF">KP509_34G043400</name>
</gene>
<keyword evidence="4" id="KW-1185">Reference proteome</keyword>
<dbReference type="FunFam" id="1.25.40.10:FF:000158">
    <property type="entry name" value="pentatricopeptide repeat-containing protein At2g33680"/>
    <property type="match status" value="1"/>
</dbReference>
<dbReference type="Gene3D" id="1.25.40.10">
    <property type="entry name" value="Tetratricopeptide repeat domain"/>
    <property type="match status" value="5"/>
</dbReference>
<keyword evidence="1" id="KW-0677">Repeat</keyword>
<dbReference type="InterPro" id="IPR046960">
    <property type="entry name" value="PPR_At4g14850-like_plant"/>
</dbReference>
<dbReference type="PANTHER" id="PTHR47926">
    <property type="entry name" value="PENTATRICOPEPTIDE REPEAT-CONTAINING PROTEIN"/>
    <property type="match status" value="1"/>
</dbReference>
<evidence type="ECO:0000256" key="1">
    <source>
        <dbReference type="ARBA" id="ARBA00022737"/>
    </source>
</evidence>
<sequence length="643" mass="72080">MPPTNGNTRCAYEGQESLYRLLKQARSLKKGRQVQELICENGFAGDLFLAAHLIRMFTFFRSLPEAQQVFNSLSNPSPFVWSAIISAYTHLGHPFQALDLYVRMQQKMNSQPPNEFVFISVLKASGKVANLHVCKFVHAHILESCMESKITVANTLIDTYGKCGHLDDAFHIFSSRTARDVVTWNAIISAYCQHDHIDQAFCLFEQMQEEGLERDSATWNVLINAHALRGKCEDALMLFNMMMAEGVYPSQSTFASIIMHVCSSMPYLKHGKNAHVLIVENNLGTDCIVGSCLINMYSNTGSIENARLVFDRIKHRDIVTWNSMISGYVQHGYGHLAIQLFVQMMEAGIKPDNYTYVGIVKASTSVGALDQGKWVYSLATEHGFESDEYVASALIDMYGKWHRLTDGSNVFKRVTQPNTVTWNALFAGYAQHGEIKEAWDIYLSMRSKGFAPDGVTFICLLSACGHEALIEESLIHLESMHKVHGVEPCFDHFACMLDIFGRAGHINEAMQLLHAMRSPGHDTIWRSLLSHCKTHGSLALGRQCFDKLTAMDAGDSSSYVLMSQLCMDAGEWEEALKLEAQRKSLDARKKPGMAFIEINNQVHHFVTGDLSYPAEGKPRPKIKMLKTAMLQMGYIALIDSVIK</sequence>
<accession>A0A8T2QKN8</accession>
<name>A0A8T2QKN8_CERRI</name>
<dbReference type="EMBL" id="CM035439">
    <property type="protein sequence ID" value="KAH7284208.1"/>
    <property type="molecule type" value="Genomic_DNA"/>
</dbReference>
<dbReference type="GO" id="GO:0003723">
    <property type="term" value="F:RNA binding"/>
    <property type="evidence" value="ECO:0007669"/>
    <property type="project" value="InterPro"/>
</dbReference>
<dbReference type="InterPro" id="IPR011990">
    <property type="entry name" value="TPR-like_helical_dom_sf"/>
</dbReference>
<dbReference type="InterPro" id="IPR046848">
    <property type="entry name" value="E_motif"/>
</dbReference>
<dbReference type="FunFam" id="1.25.40.10:FF:000031">
    <property type="entry name" value="Pentatricopeptide repeat-containing protein mitochondrial"/>
    <property type="match status" value="1"/>
</dbReference>
<dbReference type="InterPro" id="IPR002885">
    <property type="entry name" value="PPR_rpt"/>
</dbReference>
<dbReference type="SUPFAM" id="SSF48452">
    <property type="entry name" value="TPR-like"/>
    <property type="match status" value="1"/>
</dbReference>
<dbReference type="OrthoDB" id="185373at2759"/>
<dbReference type="GO" id="GO:0048731">
    <property type="term" value="P:system development"/>
    <property type="evidence" value="ECO:0007669"/>
    <property type="project" value="UniProtKB-ARBA"/>
</dbReference>
<evidence type="ECO:0000313" key="3">
    <source>
        <dbReference type="EMBL" id="KAH7284208.1"/>
    </source>
</evidence>
<feature type="repeat" description="PPR" evidence="2">
    <location>
        <begin position="418"/>
        <end position="452"/>
    </location>
</feature>
<feature type="repeat" description="PPR" evidence="2">
    <location>
        <begin position="180"/>
        <end position="214"/>
    </location>
</feature>
<proteinExistence type="predicted"/>
<dbReference type="NCBIfam" id="TIGR00756">
    <property type="entry name" value="PPR"/>
    <property type="match status" value="4"/>
</dbReference>
<dbReference type="Pfam" id="PF20431">
    <property type="entry name" value="E_motif"/>
    <property type="match status" value="1"/>
</dbReference>
<dbReference type="PROSITE" id="PS51375">
    <property type="entry name" value="PPR"/>
    <property type="match status" value="4"/>
</dbReference>
<evidence type="ECO:0008006" key="5">
    <source>
        <dbReference type="Google" id="ProtNLM"/>
    </source>
</evidence>
<evidence type="ECO:0000256" key="2">
    <source>
        <dbReference type="PROSITE-ProRule" id="PRU00708"/>
    </source>
</evidence>
<dbReference type="Pfam" id="PF01535">
    <property type="entry name" value="PPR"/>
    <property type="match status" value="3"/>
</dbReference>
<feature type="repeat" description="PPR" evidence="2">
    <location>
        <begin position="215"/>
        <end position="249"/>
    </location>
</feature>
<dbReference type="Proteomes" id="UP000825935">
    <property type="component" value="Chromosome 34"/>
</dbReference>
<organism evidence="3 4">
    <name type="scientific">Ceratopteris richardii</name>
    <name type="common">Triangle waterfern</name>
    <dbReference type="NCBI Taxonomy" id="49495"/>
    <lineage>
        <taxon>Eukaryota</taxon>
        <taxon>Viridiplantae</taxon>
        <taxon>Streptophyta</taxon>
        <taxon>Embryophyta</taxon>
        <taxon>Tracheophyta</taxon>
        <taxon>Polypodiopsida</taxon>
        <taxon>Polypodiidae</taxon>
        <taxon>Polypodiales</taxon>
        <taxon>Pteridineae</taxon>
        <taxon>Pteridaceae</taxon>
        <taxon>Parkerioideae</taxon>
        <taxon>Ceratopteris</taxon>
    </lineage>
</organism>
<reference evidence="3" key="1">
    <citation type="submission" date="2021-08" db="EMBL/GenBank/DDBJ databases">
        <title>WGS assembly of Ceratopteris richardii.</title>
        <authorList>
            <person name="Marchant D.B."/>
            <person name="Chen G."/>
            <person name="Jenkins J."/>
            <person name="Shu S."/>
            <person name="Leebens-Mack J."/>
            <person name="Grimwood J."/>
            <person name="Schmutz J."/>
            <person name="Soltis P."/>
            <person name="Soltis D."/>
            <person name="Chen Z.-H."/>
        </authorList>
    </citation>
    <scope>NUCLEOTIDE SEQUENCE</scope>
    <source>
        <strain evidence="3">Whitten #5841</strain>
        <tissue evidence="3">Leaf</tissue>
    </source>
</reference>
<dbReference type="FunFam" id="1.25.40.10:FF:000393">
    <property type="entry name" value="Pentatricopeptide repeat-containing protein At1g20230"/>
    <property type="match status" value="1"/>
</dbReference>